<dbReference type="AlphaFoldDB" id="A0A834SE56"/>
<protein>
    <submittedName>
        <fullName evidence="1">Uncharacterized protein</fullName>
    </submittedName>
</protein>
<evidence type="ECO:0000313" key="2">
    <source>
        <dbReference type="Proteomes" id="UP000634136"/>
    </source>
</evidence>
<gene>
    <name evidence="1" type="ORF">G2W53_040750</name>
</gene>
<dbReference type="EMBL" id="JAAIUW010000013">
    <property type="protein sequence ID" value="KAF7801639.1"/>
    <property type="molecule type" value="Genomic_DNA"/>
</dbReference>
<evidence type="ECO:0000313" key="1">
    <source>
        <dbReference type="EMBL" id="KAF7801639.1"/>
    </source>
</evidence>
<dbReference type="Proteomes" id="UP000634136">
    <property type="component" value="Unassembled WGS sequence"/>
</dbReference>
<comment type="caution">
    <text evidence="1">The sequence shown here is derived from an EMBL/GenBank/DDBJ whole genome shotgun (WGS) entry which is preliminary data.</text>
</comment>
<organism evidence="1 2">
    <name type="scientific">Senna tora</name>
    <dbReference type="NCBI Taxonomy" id="362788"/>
    <lineage>
        <taxon>Eukaryota</taxon>
        <taxon>Viridiplantae</taxon>
        <taxon>Streptophyta</taxon>
        <taxon>Embryophyta</taxon>
        <taxon>Tracheophyta</taxon>
        <taxon>Spermatophyta</taxon>
        <taxon>Magnoliopsida</taxon>
        <taxon>eudicotyledons</taxon>
        <taxon>Gunneridae</taxon>
        <taxon>Pentapetalae</taxon>
        <taxon>rosids</taxon>
        <taxon>fabids</taxon>
        <taxon>Fabales</taxon>
        <taxon>Fabaceae</taxon>
        <taxon>Caesalpinioideae</taxon>
        <taxon>Cassia clade</taxon>
        <taxon>Senna</taxon>
    </lineage>
</organism>
<name>A0A834SE56_9FABA</name>
<proteinExistence type="predicted"/>
<sequence>MSLVIWPYDLYGIPDGKPHAYMGGVGIGHDAWGIAANKEATFCVLTGLDGQEG</sequence>
<keyword evidence="2" id="KW-1185">Reference proteome</keyword>
<accession>A0A834SE56</accession>
<reference evidence="1" key="1">
    <citation type="submission" date="2020-09" db="EMBL/GenBank/DDBJ databases">
        <title>Genome-Enabled Discovery of Anthraquinone Biosynthesis in Senna tora.</title>
        <authorList>
            <person name="Kang S.-H."/>
            <person name="Pandey R.P."/>
            <person name="Lee C.-M."/>
            <person name="Sim J.-S."/>
            <person name="Jeong J.-T."/>
            <person name="Choi B.-S."/>
            <person name="Jung M."/>
            <person name="Ginzburg D."/>
            <person name="Zhao K."/>
            <person name="Won S.Y."/>
            <person name="Oh T.-J."/>
            <person name="Yu Y."/>
            <person name="Kim N.-H."/>
            <person name="Lee O.R."/>
            <person name="Lee T.-H."/>
            <person name="Bashyal P."/>
            <person name="Kim T.-S."/>
            <person name="Lee W.-H."/>
            <person name="Kawkins C."/>
            <person name="Kim C.-K."/>
            <person name="Kim J.S."/>
            <person name="Ahn B.O."/>
            <person name="Rhee S.Y."/>
            <person name="Sohng J.K."/>
        </authorList>
    </citation>
    <scope>NUCLEOTIDE SEQUENCE</scope>
    <source>
        <tissue evidence="1">Leaf</tissue>
    </source>
</reference>